<dbReference type="Pfam" id="PF01749">
    <property type="entry name" value="IBB"/>
    <property type="match status" value="1"/>
</dbReference>
<evidence type="ECO:0000256" key="2">
    <source>
        <dbReference type="ARBA" id="ARBA00022448"/>
    </source>
</evidence>
<dbReference type="FunFam" id="1.25.10.10:FF:000009">
    <property type="entry name" value="Importin subunit alpha"/>
    <property type="match status" value="1"/>
</dbReference>
<dbReference type="GO" id="GO:0005634">
    <property type="term" value="C:nucleus"/>
    <property type="evidence" value="ECO:0007669"/>
    <property type="project" value="UniProtKB-ARBA"/>
</dbReference>
<evidence type="ECO:0000313" key="11">
    <source>
        <dbReference type="Proteomes" id="UP000728185"/>
    </source>
</evidence>
<evidence type="ECO:0000256" key="4">
    <source>
        <dbReference type="ARBA" id="ARBA00022927"/>
    </source>
</evidence>
<feature type="repeat" description="ARM" evidence="5">
    <location>
        <begin position="158"/>
        <end position="185"/>
    </location>
</feature>
<dbReference type="InterPro" id="IPR032413">
    <property type="entry name" value="Arm_3"/>
</dbReference>
<keyword evidence="11" id="KW-1185">Reference proteome</keyword>
<protein>
    <submittedName>
        <fullName evidence="10">Importin subunit alpha</fullName>
    </submittedName>
</protein>
<keyword evidence="2 6" id="KW-0813">Transport</keyword>
<evidence type="ECO:0000256" key="5">
    <source>
        <dbReference type="PROSITE-ProRule" id="PRU00259"/>
    </source>
</evidence>
<evidence type="ECO:0000313" key="10">
    <source>
        <dbReference type="EMBL" id="KAA0198157.1"/>
    </source>
</evidence>
<evidence type="ECO:0000259" key="9">
    <source>
        <dbReference type="PROSITE" id="PS51214"/>
    </source>
</evidence>
<keyword evidence="4" id="KW-0653">Protein transport</keyword>
<dbReference type="InterPro" id="IPR011989">
    <property type="entry name" value="ARM-like"/>
</dbReference>
<feature type="domain" description="IBB" evidence="9">
    <location>
        <begin position="1"/>
        <end position="53"/>
    </location>
</feature>
<dbReference type="EMBL" id="LUCM01001910">
    <property type="protein sequence ID" value="KAA0198157.1"/>
    <property type="molecule type" value="Genomic_DNA"/>
</dbReference>
<dbReference type="Pfam" id="PF00514">
    <property type="entry name" value="Arm"/>
    <property type="match status" value="10"/>
</dbReference>
<dbReference type="PANTHER" id="PTHR23316">
    <property type="entry name" value="IMPORTIN ALPHA"/>
    <property type="match status" value="1"/>
</dbReference>
<dbReference type="SMART" id="SM00185">
    <property type="entry name" value="ARM"/>
    <property type="match status" value="12"/>
</dbReference>
<name>A0A8E0S538_9TREM</name>
<dbReference type="PROSITE" id="PS50176">
    <property type="entry name" value="ARM_REPEAT"/>
    <property type="match status" value="3"/>
</dbReference>
<dbReference type="Gene3D" id="1.25.10.10">
    <property type="entry name" value="Leucine-rich Repeat Variant"/>
    <property type="match status" value="3"/>
</dbReference>
<organism evidence="10 11">
    <name type="scientific">Fasciolopsis buskii</name>
    <dbReference type="NCBI Taxonomy" id="27845"/>
    <lineage>
        <taxon>Eukaryota</taxon>
        <taxon>Metazoa</taxon>
        <taxon>Spiralia</taxon>
        <taxon>Lophotrochozoa</taxon>
        <taxon>Platyhelminthes</taxon>
        <taxon>Trematoda</taxon>
        <taxon>Digenea</taxon>
        <taxon>Plagiorchiida</taxon>
        <taxon>Echinostomata</taxon>
        <taxon>Echinostomatoidea</taxon>
        <taxon>Fasciolidae</taxon>
        <taxon>Fasciolopsis</taxon>
    </lineage>
</organism>
<dbReference type="InterPro" id="IPR016024">
    <property type="entry name" value="ARM-type_fold"/>
</dbReference>
<dbReference type="AlphaFoldDB" id="A0A8E0S538"/>
<evidence type="ECO:0000256" key="7">
    <source>
        <dbReference type="SAM" id="MobiDB-lite"/>
    </source>
</evidence>
<evidence type="ECO:0000256" key="1">
    <source>
        <dbReference type="ARBA" id="ARBA00010394"/>
    </source>
</evidence>
<keyword evidence="8" id="KW-0472">Membrane</keyword>
<feature type="repeat" description="ARM" evidence="5">
    <location>
        <begin position="285"/>
        <end position="327"/>
    </location>
</feature>
<dbReference type="SUPFAM" id="SSF48371">
    <property type="entry name" value="ARM repeat"/>
    <property type="match status" value="2"/>
</dbReference>
<dbReference type="Proteomes" id="UP000728185">
    <property type="component" value="Unassembled WGS sequence"/>
</dbReference>
<dbReference type="Pfam" id="PF16186">
    <property type="entry name" value="Arm_3"/>
    <property type="match status" value="2"/>
</dbReference>
<comment type="similarity">
    <text evidence="1">Belongs to the importin alpha family.</text>
</comment>
<sequence>MSEASRLMSFKNAGKNVDEMRRRRQEGQVQLRKSKRDETLQKKRNMPNAGDISAAAGDPVDSDIDGNEKPTLMSLEEIIANVHNDNPIVQLLVVQSARKLLSSDRNPPIDELIQAGMLPKFGACLMSDDPNLQFEAAWALTNIASGTSAQTMAVVHSGAVPLFLKLLSSPHPNVCEQAVWALGNIIGDGPALRDLVIELGGLKLLLRLLTPNIPLGFLRNLTWVMVNLCRCRDPPPPVAAIQELLPALLYLIKHPDDSILVDTVWAISYLTDGGSDHIEMIINAEIVPHLVPLLSHSSSKVQTAALRALGNIVTGSDQQTQVVLDCGALSHFQGLLTHSREKINKEAVWFLSNITAGNQSQVQAVIDHNLVPLIIRHLSGSEFLTRKEAAWAISNLTINGNVDQVRYVTEQNAVPALCKMLSERDAQVVQVVLDGLSNILAASGENLEQVTTAIEVCGGLDQIEALQEHHNIDIYRLAYGIIERYFGEGVRYVTEQNAVPALCKMLSERDAQVVQVVLDGLSNILAASGENLEQVTTAIEVCGGLDQIEALQEHHNIDIYRLAYGIIERYFGEGILVDTVWAISYLTDGGSDHIEMIINAEIVPHLVPLLSHSSSKVQTAALRALGNIVTGSDQQTQVVLDCGALSHFQGLLTHSREKINKEAVWFLSNITAGNQSQVQAVIDHNLVPLIIRHLSGSEFLTRKEAAWAISNLTINGNVDQFNYIALHYVFYALSILVTVTYFSSIITVGNLLT</sequence>
<comment type="caution">
    <text evidence="10">The sequence shown here is derived from an EMBL/GenBank/DDBJ whole genome shotgun (WGS) entry which is preliminary data.</text>
</comment>
<gene>
    <name evidence="10" type="ORF">FBUS_02226</name>
</gene>
<dbReference type="OrthoDB" id="29145at2759"/>
<feature type="transmembrane region" description="Helical" evidence="8">
    <location>
        <begin position="728"/>
        <end position="752"/>
    </location>
</feature>
<keyword evidence="8" id="KW-0812">Transmembrane</keyword>
<evidence type="ECO:0000256" key="8">
    <source>
        <dbReference type="SAM" id="Phobius"/>
    </source>
</evidence>
<feature type="region of interest" description="Disordered" evidence="7">
    <location>
        <begin position="1"/>
        <end position="63"/>
    </location>
</feature>
<dbReference type="PROSITE" id="PS51214">
    <property type="entry name" value="IBB"/>
    <property type="match status" value="1"/>
</dbReference>
<feature type="repeat" description="ARM" evidence="5">
    <location>
        <begin position="601"/>
        <end position="643"/>
    </location>
</feature>
<dbReference type="GO" id="GO:0061608">
    <property type="term" value="F:nuclear import signal receptor activity"/>
    <property type="evidence" value="ECO:0007669"/>
    <property type="project" value="InterPro"/>
</dbReference>
<reference evidence="10" key="1">
    <citation type="submission" date="2019-05" db="EMBL/GenBank/DDBJ databases">
        <title>Annotation for the trematode Fasciolopsis buski.</title>
        <authorList>
            <person name="Choi Y.-J."/>
        </authorList>
    </citation>
    <scope>NUCLEOTIDE SEQUENCE</scope>
    <source>
        <strain evidence="10">HT</strain>
        <tissue evidence="10">Whole worm</tissue>
    </source>
</reference>
<dbReference type="InterPro" id="IPR000225">
    <property type="entry name" value="Armadillo"/>
</dbReference>
<dbReference type="InterPro" id="IPR002652">
    <property type="entry name" value="Importin-a_IBB"/>
</dbReference>
<dbReference type="InterPro" id="IPR036975">
    <property type="entry name" value="Importin-a_IBB_sf"/>
</dbReference>
<dbReference type="Gene3D" id="1.20.5.690">
    <property type="entry name" value="Importin-alpha, importin-beta-binding domain"/>
    <property type="match status" value="1"/>
</dbReference>
<proteinExistence type="inferred from homology"/>
<evidence type="ECO:0000256" key="6">
    <source>
        <dbReference type="PROSITE-ProRule" id="PRU00561"/>
    </source>
</evidence>
<keyword evidence="8" id="KW-1133">Transmembrane helix</keyword>
<dbReference type="GO" id="GO:0006606">
    <property type="term" value="P:protein import into nucleus"/>
    <property type="evidence" value="ECO:0007669"/>
    <property type="project" value="InterPro"/>
</dbReference>
<evidence type="ECO:0000256" key="3">
    <source>
        <dbReference type="ARBA" id="ARBA00022737"/>
    </source>
</evidence>
<keyword evidence="3" id="KW-0677">Repeat</keyword>
<accession>A0A8E0S538</accession>